<feature type="compositionally biased region" description="Pro residues" evidence="1">
    <location>
        <begin position="236"/>
        <end position="246"/>
    </location>
</feature>
<dbReference type="Proteomes" id="UP000239757">
    <property type="component" value="Unassembled WGS sequence"/>
</dbReference>
<evidence type="ECO:0000313" key="2">
    <source>
        <dbReference type="EMBL" id="PPR95573.1"/>
    </source>
</evidence>
<dbReference type="AlphaFoldDB" id="A0A2P5WWW0"/>
<protein>
    <submittedName>
        <fullName evidence="2">Uncharacterized protein</fullName>
    </submittedName>
</protein>
<accession>A0A2P5WWW0</accession>
<evidence type="ECO:0000313" key="3">
    <source>
        <dbReference type="Proteomes" id="UP000239757"/>
    </source>
</evidence>
<feature type="region of interest" description="Disordered" evidence="1">
    <location>
        <begin position="192"/>
        <end position="256"/>
    </location>
</feature>
<reference evidence="2 3" key="1">
    <citation type="submission" date="2015-01" db="EMBL/GenBank/DDBJ databases">
        <title>Genome of allotetraploid Gossypium barbadense reveals genomic plasticity and fiber elongation in cotton evolution.</title>
        <authorList>
            <person name="Chen X."/>
            <person name="Liu X."/>
            <person name="Zhao B."/>
            <person name="Zheng H."/>
            <person name="Hu Y."/>
            <person name="Lu G."/>
            <person name="Yang C."/>
            <person name="Chen J."/>
            <person name="Shan C."/>
            <person name="Zhang L."/>
            <person name="Zhou Y."/>
            <person name="Wang L."/>
            <person name="Guo W."/>
            <person name="Bai Y."/>
            <person name="Ruan J."/>
            <person name="Shangguan X."/>
            <person name="Mao Y."/>
            <person name="Jiang J."/>
            <person name="Zhu Y."/>
            <person name="Lei J."/>
            <person name="Kang H."/>
            <person name="Chen S."/>
            <person name="He X."/>
            <person name="Wang R."/>
            <person name="Wang Y."/>
            <person name="Chen J."/>
            <person name="Wang L."/>
            <person name="Yu S."/>
            <person name="Wang B."/>
            <person name="Wei J."/>
            <person name="Song S."/>
            <person name="Lu X."/>
            <person name="Gao Z."/>
            <person name="Gu W."/>
            <person name="Deng X."/>
            <person name="Ma D."/>
            <person name="Wang S."/>
            <person name="Liang W."/>
            <person name="Fang L."/>
            <person name="Cai C."/>
            <person name="Zhu X."/>
            <person name="Zhou B."/>
            <person name="Zhang Y."/>
            <person name="Chen Z."/>
            <person name="Xu S."/>
            <person name="Zhu R."/>
            <person name="Wang S."/>
            <person name="Zhang T."/>
            <person name="Zhao G."/>
        </authorList>
    </citation>
    <scope>NUCLEOTIDE SEQUENCE [LARGE SCALE GENOMIC DNA]</scope>
    <source>
        <strain evidence="3">cv. Xinhai21</strain>
        <tissue evidence="2">Leaf</tissue>
    </source>
</reference>
<proteinExistence type="predicted"/>
<evidence type="ECO:0000256" key="1">
    <source>
        <dbReference type="SAM" id="MobiDB-lite"/>
    </source>
</evidence>
<name>A0A2P5WWW0_GOSBA</name>
<sequence>MVQPTLQEISLKEAHKSFSSSSRGPAHKPRTRDKPELRQNELNTFPHQLKVGDKVLLDAAVPYIVTTTLNEEIPLTVLSIFPFSTVKVSHPKFSTFKVNNTCLKLILMRMITGIRSINSSNPHDHSIERLLSTATQESSLTLIGQMSLQGISSMLSMRMIKKRRGIYPPQYRLTQSTEEEAYEDILDDLLPQYEDPLTQPPPPSCPQTFQHLYISSPVPPREPSNDEDDLWTNEPLPLPEYPPPPSRRLFSKTPNK</sequence>
<organism evidence="2 3">
    <name type="scientific">Gossypium barbadense</name>
    <name type="common">Sea Island cotton</name>
    <name type="synonym">Hibiscus barbadensis</name>
    <dbReference type="NCBI Taxonomy" id="3634"/>
    <lineage>
        <taxon>Eukaryota</taxon>
        <taxon>Viridiplantae</taxon>
        <taxon>Streptophyta</taxon>
        <taxon>Embryophyta</taxon>
        <taxon>Tracheophyta</taxon>
        <taxon>Spermatophyta</taxon>
        <taxon>Magnoliopsida</taxon>
        <taxon>eudicotyledons</taxon>
        <taxon>Gunneridae</taxon>
        <taxon>Pentapetalae</taxon>
        <taxon>rosids</taxon>
        <taxon>malvids</taxon>
        <taxon>Malvales</taxon>
        <taxon>Malvaceae</taxon>
        <taxon>Malvoideae</taxon>
        <taxon>Gossypium</taxon>
    </lineage>
</organism>
<feature type="region of interest" description="Disordered" evidence="1">
    <location>
        <begin position="1"/>
        <end position="39"/>
    </location>
</feature>
<dbReference type="OrthoDB" id="914256at2759"/>
<dbReference type="EMBL" id="KZ666247">
    <property type="protein sequence ID" value="PPR95573.1"/>
    <property type="molecule type" value="Genomic_DNA"/>
</dbReference>
<gene>
    <name evidence="2" type="ORF">GOBAR_AA25096</name>
</gene>